<proteinExistence type="predicted"/>
<gene>
    <name evidence="1" type="ORF">Hokovirus_1_260</name>
</gene>
<name>A0A1V0SFC3_9VIRU</name>
<reference evidence="1" key="1">
    <citation type="journal article" date="2017" name="Science">
        <title>Giant viruses with an expanded complement of translation system components.</title>
        <authorList>
            <person name="Schulz F."/>
            <person name="Yutin N."/>
            <person name="Ivanova N.N."/>
            <person name="Ortega D.R."/>
            <person name="Lee T.K."/>
            <person name="Vierheilig J."/>
            <person name="Daims H."/>
            <person name="Horn M."/>
            <person name="Wagner M."/>
            <person name="Jensen G.J."/>
            <person name="Kyrpides N.C."/>
            <person name="Koonin E.V."/>
            <person name="Woyke T."/>
        </authorList>
    </citation>
    <scope>NUCLEOTIDE SEQUENCE</scope>
    <source>
        <strain evidence="1">HKV1</strain>
    </source>
</reference>
<protein>
    <submittedName>
        <fullName evidence="1">Uncharacterized protein</fullName>
    </submittedName>
</protein>
<dbReference type="EMBL" id="KY684103">
    <property type="protein sequence ID" value="ARF10381.1"/>
    <property type="molecule type" value="Genomic_DNA"/>
</dbReference>
<sequence length="174" mass="20964">MELKLLNLEYRVIMNTSHYYDLDNDMVYKDYDEIPDNYDIIILNDNVERVIHNDNYIFIIRDNMRSIYYNIKFRLYDNCGLKIQNPNSENDILLKLANWIHHLSGFGRFYLEYIFPNNDTTEELNNYLPIIIFTDIDIKNNDILRSSFNITQINNICYLLEKREIMVKGAIKKN</sequence>
<organism evidence="1">
    <name type="scientific">Hokovirus HKV1</name>
    <dbReference type="NCBI Taxonomy" id="1977638"/>
    <lineage>
        <taxon>Viruses</taxon>
        <taxon>Varidnaviria</taxon>
        <taxon>Bamfordvirae</taxon>
        <taxon>Nucleocytoviricota</taxon>
        <taxon>Megaviricetes</taxon>
        <taxon>Imitervirales</taxon>
        <taxon>Mimiviridae</taxon>
        <taxon>Klosneuvirinae</taxon>
        <taxon>Hokovirus</taxon>
    </lineage>
</organism>
<accession>A0A1V0SFC3</accession>
<evidence type="ECO:0000313" key="1">
    <source>
        <dbReference type="EMBL" id="ARF10381.1"/>
    </source>
</evidence>